<organism evidence="11 12">
    <name type="scientific">Cellvibrio polysaccharolyticus</name>
    <dbReference type="NCBI Taxonomy" id="2082724"/>
    <lineage>
        <taxon>Bacteria</taxon>
        <taxon>Pseudomonadati</taxon>
        <taxon>Pseudomonadota</taxon>
        <taxon>Gammaproteobacteria</taxon>
        <taxon>Cellvibrionales</taxon>
        <taxon>Cellvibrionaceae</taxon>
        <taxon>Cellvibrio</taxon>
    </lineage>
</organism>
<comment type="subunit">
    <text evidence="9">The Tat system comprises two distinct complexes: a TatABC complex, containing multiple copies of TatA, TatB and TatC subunits, and a separate TatA complex, containing only TatA subunits. Substrates initially bind to the TatABC complex, which probably triggers association of the separate TatA complex to form the active translocon.</text>
</comment>
<dbReference type="PANTHER" id="PTHR33162:SF1">
    <property type="entry name" value="SEC-INDEPENDENT PROTEIN TRANSLOCASE PROTEIN TATA, CHLOROPLASTIC"/>
    <property type="match status" value="1"/>
</dbReference>
<feature type="compositionally biased region" description="Polar residues" evidence="10">
    <location>
        <begin position="90"/>
        <end position="103"/>
    </location>
</feature>
<keyword evidence="3 9" id="KW-1003">Cell membrane</keyword>
<dbReference type="GO" id="GO:0043953">
    <property type="term" value="P:protein transport by the Tat complex"/>
    <property type="evidence" value="ECO:0007669"/>
    <property type="project" value="UniProtKB-UniRule"/>
</dbReference>
<evidence type="ECO:0000256" key="10">
    <source>
        <dbReference type="SAM" id="MobiDB-lite"/>
    </source>
</evidence>
<comment type="similarity">
    <text evidence="9">Belongs to the TatB family.</text>
</comment>
<dbReference type="GO" id="GO:0008320">
    <property type="term" value="F:protein transmembrane transporter activity"/>
    <property type="evidence" value="ECO:0007669"/>
    <property type="project" value="UniProtKB-UniRule"/>
</dbReference>
<comment type="function">
    <text evidence="9">Part of the twin-arginine translocation (Tat) system that transports large folded proteins containing a characteristic twin-arginine motif in their signal peptide across membranes. Together with TatC, TatB is part of a receptor directly interacting with Tat signal peptides. TatB may form an oligomeric binding site that transiently accommodates folded Tat precursor proteins before their translocation.</text>
</comment>
<name>A0A928V913_9GAMM</name>
<evidence type="ECO:0000256" key="4">
    <source>
        <dbReference type="ARBA" id="ARBA00022692"/>
    </source>
</evidence>
<dbReference type="InterPro" id="IPR018448">
    <property type="entry name" value="TatB"/>
</dbReference>
<feature type="region of interest" description="Disordered" evidence="10">
    <location>
        <begin position="90"/>
        <end position="139"/>
    </location>
</feature>
<dbReference type="GO" id="GO:0033281">
    <property type="term" value="C:TAT protein transport complex"/>
    <property type="evidence" value="ECO:0007669"/>
    <property type="project" value="UniProtKB-UniRule"/>
</dbReference>
<evidence type="ECO:0000256" key="2">
    <source>
        <dbReference type="ARBA" id="ARBA00022448"/>
    </source>
</evidence>
<keyword evidence="5 9" id="KW-0653">Protein transport</keyword>
<dbReference type="HAMAP" id="MF_00237">
    <property type="entry name" value="TatB"/>
    <property type="match status" value="1"/>
</dbReference>
<dbReference type="PANTHER" id="PTHR33162">
    <property type="entry name" value="SEC-INDEPENDENT PROTEIN TRANSLOCASE PROTEIN TATA, CHLOROPLASTIC"/>
    <property type="match status" value="1"/>
</dbReference>
<proteinExistence type="inferred from homology"/>
<dbReference type="PRINTS" id="PR01506">
    <property type="entry name" value="TATBPROTEIN"/>
</dbReference>
<reference evidence="11" key="1">
    <citation type="submission" date="2018-07" db="EMBL/GenBank/DDBJ databases">
        <title>Genome assembly of strain Ka43.</title>
        <authorList>
            <person name="Kukolya J."/>
            <person name="Nagy I."/>
            <person name="Horvath B."/>
            <person name="Toth A."/>
        </authorList>
    </citation>
    <scope>NUCLEOTIDE SEQUENCE</scope>
    <source>
        <strain evidence="11">KB43</strain>
    </source>
</reference>
<evidence type="ECO:0000313" key="12">
    <source>
        <dbReference type="Proteomes" id="UP000652567"/>
    </source>
</evidence>
<keyword evidence="4 9" id="KW-0812">Transmembrane</keyword>
<dbReference type="NCBIfam" id="TIGR01410">
    <property type="entry name" value="tatB"/>
    <property type="match status" value="1"/>
</dbReference>
<evidence type="ECO:0000256" key="9">
    <source>
        <dbReference type="HAMAP-Rule" id="MF_00237"/>
    </source>
</evidence>
<keyword evidence="2 9" id="KW-0813">Transport</keyword>
<dbReference type="RefSeq" id="WP_193911501.1">
    <property type="nucleotide sequence ID" value="NZ_PRDL01000001.1"/>
</dbReference>
<evidence type="ECO:0000256" key="8">
    <source>
        <dbReference type="ARBA" id="ARBA00023136"/>
    </source>
</evidence>
<protein>
    <recommendedName>
        <fullName evidence="9">Sec-independent protein translocase protein TatB</fullName>
    </recommendedName>
</protein>
<accession>A0A928V913</accession>
<gene>
    <name evidence="9 11" type="primary">tatB</name>
    <name evidence="11" type="ORF">C4F51_16205</name>
</gene>
<keyword evidence="7 9" id="KW-0811">Translocation</keyword>
<dbReference type="AlphaFoldDB" id="A0A928V913"/>
<dbReference type="EMBL" id="PRDL01000001">
    <property type="protein sequence ID" value="MBE8718719.1"/>
    <property type="molecule type" value="Genomic_DNA"/>
</dbReference>
<keyword evidence="6 9" id="KW-1133">Transmembrane helix</keyword>
<dbReference type="Pfam" id="PF02416">
    <property type="entry name" value="TatA_B_E"/>
    <property type="match status" value="1"/>
</dbReference>
<comment type="subcellular location">
    <subcellularLocation>
        <location evidence="9">Cell membrane</location>
        <topology evidence="9">Single-pass membrane protein</topology>
    </subcellularLocation>
    <subcellularLocation>
        <location evidence="1">Membrane</location>
        <topology evidence="1">Single-pass membrane protein</topology>
    </subcellularLocation>
</comment>
<sequence>MLDISFFELLVIAVVALVVIGPERLPEAVRGVSLWIGRFKRSLRETRSELERQIGADDIRRQLHNEEVMQSLEKTRREIEAAMRQNEAQIASLTQDTDATHTQPALPAPAEKTDTAATTDIATSVVAPTETPDSNKQPS</sequence>
<evidence type="ECO:0000256" key="5">
    <source>
        <dbReference type="ARBA" id="ARBA00022927"/>
    </source>
</evidence>
<dbReference type="Gene3D" id="1.20.5.3310">
    <property type="match status" value="1"/>
</dbReference>
<evidence type="ECO:0000256" key="6">
    <source>
        <dbReference type="ARBA" id="ARBA00022989"/>
    </source>
</evidence>
<comment type="caution">
    <text evidence="11">The sequence shown here is derived from an EMBL/GenBank/DDBJ whole genome shotgun (WGS) entry which is preliminary data.</text>
</comment>
<dbReference type="Proteomes" id="UP000652567">
    <property type="component" value="Unassembled WGS sequence"/>
</dbReference>
<evidence type="ECO:0000256" key="3">
    <source>
        <dbReference type="ARBA" id="ARBA00022475"/>
    </source>
</evidence>
<evidence type="ECO:0000256" key="7">
    <source>
        <dbReference type="ARBA" id="ARBA00023010"/>
    </source>
</evidence>
<dbReference type="InterPro" id="IPR003369">
    <property type="entry name" value="TatA/B/E"/>
</dbReference>
<keyword evidence="12" id="KW-1185">Reference proteome</keyword>
<evidence type="ECO:0000313" key="11">
    <source>
        <dbReference type="EMBL" id="MBE8718719.1"/>
    </source>
</evidence>
<evidence type="ECO:0000256" key="1">
    <source>
        <dbReference type="ARBA" id="ARBA00004167"/>
    </source>
</evidence>
<keyword evidence="8 9" id="KW-0472">Membrane</keyword>